<dbReference type="SUPFAM" id="SSF161098">
    <property type="entry name" value="MetI-like"/>
    <property type="match status" value="1"/>
</dbReference>
<dbReference type="GO" id="GO:0005886">
    <property type="term" value="C:plasma membrane"/>
    <property type="evidence" value="ECO:0007669"/>
    <property type="project" value="UniProtKB-SubCell"/>
</dbReference>
<organism evidence="9 10">
    <name type="scientific">Paenibacillus piri</name>
    <dbReference type="NCBI Taxonomy" id="2547395"/>
    <lineage>
        <taxon>Bacteria</taxon>
        <taxon>Bacillati</taxon>
        <taxon>Bacillota</taxon>
        <taxon>Bacilli</taxon>
        <taxon>Bacillales</taxon>
        <taxon>Paenibacillaceae</taxon>
        <taxon>Paenibacillus</taxon>
    </lineage>
</organism>
<dbReference type="Gene3D" id="1.10.3720.10">
    <property type="entry name" value="MetI-like"/>
    <property type="match status" value="1"/>
</dbReference>
<evidence type="ECO:0000313" key="10">
    <source>
        <dbReference type="Proteomes" id="UP000295636"/>
    </source>
</evidence>
<keyword evidence="10" id="KW-1185">Reference proteome</keyword>
<dbReference type="OrthoDB" id="9809527at2"/>
<keyword evidence="3" id="KW-1003">Cell membrane</keyword>
<comment type="caution">
    <text evidence="9">The sequence shown here is derived from an EMBL/GenBank/DDBJ whole genome shotgun (WGS) entry which is preliminary data.</text>
</comment>
<dbReference type="Proteomes" id="UP000295636">
    <property type="component" value="Unassembled WGS sequence"/>
</dbReference>
<gene>
    <name evidence="9" type="ORF">E1757_19755</name>
</gene>
<feature type="transmembrane region" description="Helical" evidence="7">
    <location>
        <begin position="249"/>
        <end position="267"/>
    </location>
</feature>
<keyword evidence="5 7" id="KW-1133">Transmembrane helix</keyword>
<evidence type="ECO:0000256" key="6">
    <source>
        <dbReference type="ARBA" id="ARBA00023136"/>
    </source>
</evidence>
<protein>
    <submittedName>
        <fullName evidence="9">Sugar ABC transporter permease</fullName>
    </submittedName>
</protein>
<keyword evidence="4 7" id="KW-0812">Transmembrane</keyword>
<evidence type="ECO:0000256" key="2">
    <source>
        <dbReference type="ARBA" id="ARBA00022448"/>
    </source>
</evidence>
<feature type="transmembrane region" description="Helical" evidence="7">
    <location>
        <begin position="216"/>
        <end position="237"/>
    </location>
</feature>
<evidence type="ECO:0000256" key="4">
    <source>
        <dbReference type="ARBA" id="ARBA00022692"/>
    </source>
</evidence>
<comment type="similarity">
    <text evidence="7">Belongs to the binding-protein-dependent transport system permease family.</text>
</comment>
<keyword evidence="6 7" id="KW-0472">Membrane</keyword>
<evidence type="ECO:0000313" key="9">
    <source>
        <dbReference type="EMBL" id="TDF95994.1"/>
    </source>
</evidence>
<dbReference type="Pfam" id="PF00528">
    <property type="entry name" value="BPD_transp_1"/>
    <property type="match status" value="1"/>
</dbReference>
<dbReference type="InterPro" id="IPR035906">
    <property type="entry name" value="MetI-like_sf"/>
</dbReference>
<keyword evidence="2 7" id="KW-0813">Transport</keyword>
<accession>A0A4V2ZT70</accession>
<dbReference type="AlphaFoldDB" id="A0A4V2ZT70"/>
<reference evidence="9 10" key="1">
    <citation type="submission" date="2019-03" db="EMBL/GenBank/DDBJ databases">
        <title>This is whole genome sequence of Paenibacillus sp MS74 strain.</title>
        <authorList>
            <person name="Trinh H.N."/>
        </authorList>
    </citation>
    <scope>NUCLEOTIDE SEQUENCE [LARGE SCALE GENOMIC DNA]</scope>
    <source>
        <strain evidence="9 10">MS74</strain>
    </source>
</reference>
<dbReference type="PANTHER" id="PTHR43005:SF1">
    <property type="entry name" value="SPERMIDINE_PUTRESCINE TRANSPORT SYSTEM PERMEASE PROTEIN"/>
    <property type="match status" value="1"/>
</dbReference>
<feature type="transmembrane region" description="Helical" evidence="7">
    <location>
        <begin position="140"/>
        <end position="165"/>
    </location>
</feature>
<dbReference type="CDD" id="cd06261">
    <property type="entry name" value="TM_PBP2"/>
    <property type="match status" value="1"/>
</dbReference>
<comment type="subcellular location">
    <subcellularLocation>
        <location evidence="1 7">Cell membrane</location>
        <topology evidence="1 7">Multi-pass membrane protein</topology>
    </subcellularLocation>
</comment>
<feature type="transmembrane region" description="Helical" evidence="7">
    <location>
        <begin position="186"/>
        <end position="210"/>
    </location>
</feature>
<evidence type="ECO:0000256" key="5">
    <source>
        <dbReference type="ARBA" id="ARBA00022989"/>
    </source>
</evidence>
<evidence type="ECO:0000256" key="3">
    <source>
        <dbReference type="ARBA" id="ARBA00022475"/>
    </source>
</evidence>
<dbReference type="EMBL" id="SMRT01000009">
    <property type="protein sequence ID" value="TDF95994.1"/>
    <property type="molecule type" value="Genomic_DNA"/>
</dbReference>
<dbReference type="GO" id="GO:0055085">
    <property type="term" value="P:transmembrane transport"/>
    <property type="evidence" value="ECO:0007669"/>
    <property type="project" value="InterPro"/>
</dbReference>
<feature type="domain" description="ABC transmembrane type-1" evidence="8">
    <location>
        <begin position="53"/>
        <end position="267"/>
    </location>
</feature>
<proteinExistence type="inferred from homology"/>
<evidence type="ECO:0000256" key="1">
    <source>
        <dbReference type="ARBA" id="ARBA00004651"/>
    </source>
</evidence>
<feature type="transmembrane region" description="Helical" evidence="7">
    <location>
        <begin position="86"/>
        <end position="107"/>
    </location>
</feature>
<dbReference type="PROSITE" id="PS50928">
    <property type="entry name" value="ABC_TM1"/>
    <property type="match status" value="1"/>
</dbReference>
<evidence type="ECO:0000256" key="7">
    <source>
        <dbReference type="RuleBase" id="RU363032"/>
    </source>
</evidence>
<name>A0A4V2ZT70_9BACL</name>
<evidence type="ECO:0000259" key="8">
    <source>
        <dbReference type="PROSITE" id="PS50928"/>
    </source>
</evidence>
<feature type="transmembrane region" description="Helical" evidence="7">
    <location>
        <begin position="59"/>
        <end position="79"/>
    </location>
</feature>
<dbReference type="PANTHER" id="PTHR43005">
    <property type="entry name" value="BLR7065 PROTEIN"/>
    <property type="match status" value="1"/>
</dbReference>
<dbReference type="InterPro" id="IPR000515">
    <property type="entry name" value="MetI-like"/>
</dbReference>
<sequence length="275" mass="31494">MPALLTMLVLIAYPLVFGVYISGFDTNLINKWKWVGLRYYTQALSDPEFFHKIGLTFKFAFMVVIGNMVVGTLLGILLNMNIRFRLFFRAVLILPWLFPEVVVALLWKWMYNPLYGLFNYILQGLHLIKDPIPWLDDPGFAMVGVVIACIWKGYPLVMILVLAGLQSISKDLYEAGEIDGGNKWQLFRNITLPGLMPVLLVTIILETVWWFKHFTIIWLLTAGGPVDATSVISIDIYKIAFTDFRFGRAAATAVLVFIICFVISYLYRRFLTDDK</sequence>